<feature type="compositionally biased region" description="Basic and acidic residues" evidence="1">
    <location>
        <begin position="64"/>
        <end position="74"/>
    </location>
</feature>
<evidence type="ECO:0000256" key="1">
    <source>
        <dbReference type="SAM" id="MobiDB-lite"/>
    </source>
</evidence>
<feature type="region of interest" description="Disordered" evidence="1">
    <location>
        <begin position="1"/>
        <end position="188"/>
    </location>
</feature>
<name>A0A2T8I5Q0_9POAL</name>
<accession>A0A2T8I5Q0</accession>
<gene>
    <name evidence="2" type="ORF">PAHAL_9G544000</name>
</gene>
<dbReference type="Gramene" id="PVH32996">
    <property type="protein sequence ID" value="PVH32996"/>
    <property type="gene ID" value="PAHAL_9G544000"/>
</dbReference>
<protein>
    <submittedName>
        <fullName evidence="2">Uncharacterized protein</fullName>
    </submittedName>
</protein>
<dbReference type="Proteomes" id="UP000243499">
    <property type="component" value="Chromosome 9"/>
</dbReference>
<dbReference type="EMBL" id="CM008054">
    <property type="protein sequence ID" value="PVH32996.1"/>
    <property type="molecule type" value="Genomic_DNA"/>
</dbReference>
<proteinExistence type="predicted"/>
<organism evidence="2">
    <name type="scientific">Panicum hallii</name>
    <dbReference type="NCBI Taxonomy" id="206008"/>
    <lineage>
        <taxon>Eukaryota</taxon>
        <taxon>Viridiplantae</taxon>
        <taxon>Streptophyta</taxon>
        <taxon>Embryophyta</taxon>
        <taxon>Tracheophyta</taxon>
        <taxon>Spermatophyta</taxon>
        <taxon>Magnoliopsida</taxon>
        <taxon>Liliopsida</taxon>
        <taxon>Poales</taxon>
        <taxon>Poaceae</taxon>
        <taxon>PACMAD clade</taxon>
        <taxon>Panicoideae</taxon>
        <taxon>Panicodae</taxon>
        <taxon>Paniceae</taxon>
        <taxon>Panicinae</taxon>
        <taxon>Panicum</taxon>
        <taxon>Panicum sect. Panicum</taxon>
    </lineage>
</organism>
<dbReference type="AlphaFoldDB" id="A0A2T8I5Q0"/>
<reference evidence="2" key="1">
    <citation type="submission" date="2018-04" db="EMBL/GenBank/DDBJ databases">
        <title>WGS assembly of Panicum hallii.</title>
        <authorList>
            <person name="Lovell J."/>
            <person name="Jenkins J."/>
            <person name="Lowry D."/>
            <person name="Mamidi S."/>
            <person name="Sreedasyam A."/>
            <person name="Weng X."/>
            <person name="Barry K."/>
            <person name="Bonette J."/>
            <person name="Campitelli B."/>
            <person name="Daum C."/>
            <person name="Gordon S."/>
            <person name="Gould B."/>
            <person name="Lipzen A."/>
            <person name="Macqueen A."/>
            <person name="Palacio-Mejia J."/>
            <person name="Plott C."/>
            <person name="Shakirov E."/>
            <person name="Shu S."/>
            <person name="Yoshinaga Y."/>
            <person name="Zane M."/>
            <person name="Rokhsar D."/>
            <person name="Grimwood J."/>
            <person name="Schmutz J."/>
            <person name="Juenger T."/>
        </authorList>
    </citation>
    <scope>NUCLEOTIDE SEQUENCE [LARGE SCALE GENOMIC DNA]</scope>
    <source>
        <strain evidence="2">FIL2</strain>
    </source>
</reference>
<feature type="compositionally biased region" description="Low complexity" evidence="1">
    <location>
        <begin position="142"/>
        <end position="157"/>
    </location>
</feature>
<evidence type="ECO:0000313" key="2">
    <source>
        <dbReference type="EMBL" id="PVH32996.1"/>
    </source>
</evidence>
<feature type="compositionally biased region" description="Gly residues" evidence="1">
    <location>
        <begin position="121"/>
        <end position="141"/>
    </location>
</feature>
<feature type="compositionally biased region" description="Basic and acidic residues" evidence="1">
    <location>
        <begin position="81"/>
        <end position="104"/>
    </location>
</feature>
<sequence>MLMPPLFAAPVPSTNSMQHRVPARRARAQGGSPRHQVEQHPAGQEVEPQGVGLRDGQGAGVRVQLRDDPGDGHVRVRGPRVRVDGDAEREQRRVQLRRAADGAHLRAQPRGLQPPRRRGEPGGVVSGHGGQPARGGPGGPARGRAAAAASAQPGAAGVPPPHRRRRAQAATDGADRAHARGRRVPLPHGAPLAAGVAADVDGDAAVAPVGERRGHRRLGQVDVEMRDPELLQRRTSVRTKLILR</sequence>